<dbReference type="Proteomes" id="UP000307241">
    <property type="component" value="Plasmid PP2"/>
</dbReference>
<dbReference type="PANTHER" id="PTHR46648">
    <property type="entry name" value="HIT FAMILY PROTEIN 1"/>
    <property type="match status" value="1"/>
</dbReference>
<keyword evidence="5" id="KW-0614">Plasmid</keyword>
<evidence type="ECO:0000313" key="5">
    <source>
        <dbReference type="EMBL" id="SPD89530.1"/>
    </source>
</evidence>
<organism evidence="5 6">
    <name type="scientific">Pseudomonas syringae group genomosp. 3</name>
    <dbReference type="NCBI Taxonomy" id="251701"/>
    <lineage>
        <taxon>Bacteria</taxon>
        <taxon>Pseudomonadati</taxon>
        <taxon>Pseudomonadota</taxon>
        <taxon>Gammaproteobacteria</taxon>
        <taxon>Pseudomonadales</taxon>
        <taxon>Pseudomonadaceae</taxon>
        <taxon>Pseudomonas</taxon>
    </lineage>
</organism>
<dbReference type="GO" id="GO:0009117">
    <property type="term" value="P:nucleotide metabolic process"/>
    <property type="evidence" value="ECO:0007669"/>
    <property type="project" value="TreeGrafter"/>
</dbReference>
<keyword evidence="5" id="KW-0378">Hydrolase</keyword>
<dbReference type="InterPro" id="IPR036265">
    <property type="entry name" value="HIT-like_sf"/>
</dbReference>
<dbReference type="InterPro" id="IPR011146">
    <property type="entry name" value="HIT-like"/>
</dbReference>
<accession>A0A330JVZ3</accession>
<evidence type="ECO:0000256" key="1">
    <source>
        <dbReference type="PIRSR" id="PIRSR601310-1"/>
    </source>
</evidence>
<dbReference type="PANTHER" id="PTHR46648:SF1">
    <property type="entry name" value="ADENOSINE 5'-MONOPHOSPHORAMIDASE HNT1"/>
    <property type="match status" value="1"/>
</dbReference>
<evidence type="ECO:0000256" key="3">
    <source>
        <dbReference type="PROSITE-ProRule" id="PRU00464"/>
    </source>
</evidence>
<evidence type="ECO:0000256" key="2">
    <source>
        <dbReference type="PIRSR" id="PIRSR601310-3"/>
    </source>
</evidence>
<dbReference type="PROSITE" id="PS51084">
    <property type="entry name" value="HIT_2"/>
    <property type="match status" value="1"/>
</dbReference>
<dbReference type="Pfam" id="PF01230">
    <property type="entry name" value="HIT"/>
    <property type="match status" value="1"/>
</dbReference>
<feature type="domain" description="HIT" evidence="4">
    <location>
        <begin position="148"/>
        <end position="256"/>
    </location>
</feature>
<geneLocation type="plasmid" evidence="6">
    <name>pp2</name>
</geneLocation>
<feature type="active site" description="Tele-AMP-histidine intermediate" evidence="1">
    <location>
        <position position="243"/>
    </location>
</feature>
<dbReference type="PRINTS" id="PR00332">
    <property type="entry name" value="HISTRIAD"/>
</dbReference>
<proteinExistence type="predicted"/>
<dbReference type="InterPro" id="IPR001310">
    <property type="entry name" value="Histidine_triad_HIT"/>
</dbReference>
<name>A0A330JVZ3_9PSED</name>
<dbReference type="AlphaFoldDB" id="A0A330JVZ3"/>
<dbReference type="SUPFAM" id="SSF54197">
    <property type="entry name" value="HIT-like"/>
    <property type="match status" value="1"/>
</dbReference>
<sequence>MDFQQAAKTQQGGGIRCRLATQVDTHKTADGLAVVDGIFATFIGETETLLHDVHAQHARHPYRRASALACGVAIKRRHLRLQLGPGHQLFKVSQEAISASLLFLAGIFEFGEGLLHARNAHGEGGWLKELSVPRVGTVGYFCSASLNPFMPIIQGDAPSYSVFEDDDVMAFLDIFPQSLGHVLVISKSSRARNILDVAPEALAQITKAVQKICIAVVDELCPDGVQVLQCNGTAAGQTVYHLHFHIIPRWTGKPPDQSGLDIKDPACLQSIHRRLRMRVAGMAEV</sequence>
<evidence type="ECO:0000259" key="4">
    <source>
        <dbReference type="PROSITE" id="PS51084"/>
    </source>
</evidence>
<dbReference type="GO" id="GO:0016787">
    <property type="term" value="F:hydrolase activity"/>
    <property type="evidence" value="ECO:0007669"/>
    <property type="project" value="UniProtKB-KW"/>
</dbReference>
<reference evidence="6" key="1">
    <citation type="submission" date="2018-02" db="EMBL/GenBank/DDBJ databases">
        <authorList>
            <person name="Blom J."/>
        </authorList>
    </citation>
    <scope>NUCLEOTIDE SEQUENCE [LARGE SCALE GENOMIC DNA]</scope>
    <source>
        <strain evidence="6">CFBP 3800</strain>
        <plasmid evidence="6">pp2</plasmid>
    </source>
</reference>
<protein>
    <submittedName>
        <fullName evidence="5">HIT family hydrolase</fullName>
    </submittedName>
</protein>
<gene>
    <name evidence="5" type="ORF">PSCFBP3800_P200002</name>
</gene>
<evidence type="ECO:0000313" key="6">
    <source>
        <dbReference type="Proteomes" id="UP000307241"/>
    </source>
</evidence>
<feature type="short sequence motif" description="Histidine triad motif" evidence="2 3">
    <location>
        <begin position="241"/>
        <end position="245"/>
    </location>
</feature>
<dbReference type="Gene3D" id="3.30.428.10">
    <property type="entry name" value="HIT-like"/>
    <property type="match status" value="1"/>
</dbReference>
<dbReference type="EMBL" id="LT985191">
    <property type="protein sequence ID" value="SPD89530.1"/>
    <property type="molecule type" value="Genomic_DNA"/>
</dbReference>